<name>A0A0N4U255_DRAME</name>
<dbReference type="EMBL" id="UYYG01001151">
    <property type="protein sequence ID" value="VDN55117.1"/>
    <property type="molecule type" value="Genomic_DNA"/>
</dbReference>
<evidence type="ECO:0000256" key="10">
    <source>
        <dbReference type="ARBA" id="ARBA00023211"/>
    </source>
</evidence>
<evidence type="ECO:0000313" key="14">
    <source>
        <dbReference type="EMBL" id="VDN55117.1"/>
    </source>
</evidence>
<dbReference type="InterPro" id="IPR045885">
    <property type="entry name" value="GalNAc-T"/>
</dbReference>
<sequence>MAYARYFMLLSVLLTILWVAIIYTYLRRIDNDLSRTDPSNSKSTEANRKYIISLVQPSSPLVALTSTAENDLSKDIFDEQLSPNKVPEVDLIKLAKVNDANEQEFLQKIFEDGLKKYAFNELLSQRIGPRRKIPDSRHHLCLNETYPDDLPLTSIIICYYNEAPSALIRMVNSILDRTPSNLIQEIILVDDSSDSESSVESLKIYAHENWSSDLVRMLRTEKNEGLIRARLFGAKHATGQVLVFLDSHCEVNERWLEPLLDRINANPQIVVCPVIDIIDSINFKYIKSPVCKGGMSWSMVFQWDYPVQSYFNDPHNYVAPLKSATMAGGLFAIDRDFFNKIGQYDSGMNVWGAENVEISIRIWLCGGQLEIIPCSRVGHIFRSRRPYGVGTESLNYNSLRAANVWLDEYIDKFYESKPNLRDVDYGDISERRAIREKLQCKPFKWFLENVYPELLSGNYPRQGEIRLFYWNSTSKYHIILRGTDLCLTGESNIDRIVHGGRAIVERCQKSARQQWWRWSKNGELRPMGSSNLCLDSLKDGKLFNTAIRKCLYSNKEPLSVVENRFCSVASEWDIRKIIFKDI</sequence>
<keyword evidence="12" id="KW-0808">Transferase</keyword>
<keyword evidence="5" id="KW-0735">Signal-anchor</keyword>
<keyword evidence="7 12" id="KW-0472">Membrane</keyword>
<dbReference type="CDD" id="cd02510">
    <property type="entry name" value="pp-GalNAc-T"/>
    <property type="match status" value="1"/>
</dbReference>
<dbReference type="PROSITE" id="PS50231">
    <property type="entry name" value="RICIN_B_LECTIN"/>
    <property type="match status" value="1"/>
</dbReference>
<evidence type="ECO:0000313" key="16">
    <source>
        <dbReference type="Proteomes" id="UP000274756"/>
    </source>
</evidence>
<dbReference type="GO" id="GO:0030246">
    <property type="term" value="F:carbohydrate binding"/>
    <property type="evidence" value="ECO:0007669"/>
    <property type="project" value="UniProtKB-KW"/>
</dbReference>
<evidence type="ECO:0000256" key="9">
    <source>
        <dbReference type="ARBA" id="ARBA00023180"/>
    </source>
</evidence>
<feature type="transmembrane region" description="Helical" evidence="12">
    <location>
        <begin position="6"/>
        <end position="26"/>
    </location>
</feature>
<keyword evidence="12" id="KW-0333">Golgi apparatus</keyword>
<evidence type="ECO:0000256" key="1">
    <source>
        <dbReference type="ARBA" id="ARBA00001936"/>
    </source>
</evidence>
<dbReference type="STRING" id="318479.A0A0N4U255"/>
<dbReference type="WBParaSite" id="DME_0000073001-mRNA-1">
    <property type="protein sequence ID" value="DME_0000073001-mRNA-1"/>
    <property type="gene ID" value="DME_0000073001"/>
</dbReference>
<reference evidence="14 16" key="2">
    <citation type="submission" date="2018-11" db="EMBL/GenBank/DDBJ databases">
        <authorList>
            <consortium name="Pathogen Informatics"/>
        </authorList>
    </citation>
    <scope>NUCLEOTIDE SEQUENCE [LARGE SCALE GENOMIC DNA]</scope>
</reference>
<dbReference type="FunFam" id="3.90.550.10:FF:000053">
    <property type="entry name" value="Polypeptide N-acetylgalactosaminyltransferase"/>
    <property type="match status" value="1"/>
</dbReference>
<dbReference type="UniPathway" id="UPA00378"/>
<dbReference type="InterPro" id="IPR035992">
    <property type="entry name" value="Ricin_B-like_lectins"/>
</dbReference>
<dbReference type="SUPFAM" id="SSF53448">
    <property type="entry name" value="Nucleotide-diphospho-sugar transferases"/>
    <property type="match status" value="1"/>
</dbReference>
<keyword evidence="16" id="KW-1185">Reference proteome</keyword>
<dbReference type="GO" id="GO:0005112">
    <property type="term" value="F:Notch binding"/>
    <property type="evidence" value="ECO:0007669"/>
    <property type="project" value="TreeGrafter"/>
</dbReference>
<dbReference type="AlphaFoldDB" id="A0A0N4U255"/>
<comment type="cofactor">
    <cofactor evidence="1 12">
        <name>Mn(2+)</name>
        <dbReference type="ChEBI" id="CHEBI:29035"/>
    </cofactor>
</comment>
<dbReference type="PANTHER" id="PTHR11675">
    <property type="entry name" value="N-ACETYLGALACTOSAMINYLTRANSFERASE"/>
    <property type="match status" value="1"/>
</dbReference>
<dbReference type="OrthoDB" id="5988548at2759"/>
<evidence type="ECO:0000256" key="3">
    <source>
        <dbReference type="ARBA" id="ARBA00005680"/>
    </source>
</evidence>
<evidence type="ECO:0000256" key="12">
    <source>
        <dbReference type="RuleBase" id="RU361242"/>
    </source>
</evidence>
<accession>A0A0N4U255</accession>
<dbReference type="SUPFAM" id="SSF50370">
    <property type="entry name" value="Ricin B-like lectins"/>
    <property type="match status" value="1"/>
</dbReference>
<evidence type="ECO:0000313" key="17">
    <source>
        <dbReference type="WBParaSite" id="DME_0000073001-mRNA-1"/>
    </source>
</evidence>
<organism evidence="15 17">
    <name type="scientific">Dracunculus medinensis</name>
    <name type="common">Guinea worm</name>
    <dbReference type="NCBI Taxonomy" id="318479"/>
    <lineage>
        <taxon>Eukaryota</taxon>
        <taxon>Metazoa</taxon>
        <taxon>Ecdysozoa</taxon>
        <taxon>Nematoda</taxon>
        <taxon>Chromadorea</taxon>
        <taxon>Rhabditida</taxon>
        <taxon>Spirurina</taxon>
        <taxon>Dracunculoidea</taxon>
        <taxon>Dracunculidae</taxon>
        <taxon>Dracunculus</taxon>
    </lineage>
</organism>
<dbReference type="GO" id="GO:0006493">
    <property type="term" value="P:protein O-linked glycosylation"/>
    <property type="evidence" value="ECO:0007669"/>
    <property type="project" value="UniProtKB-ARBA"/>
</dbReference>
<dbReference type="GO" id="GO:0008593">
    <property type="term" value="P:regulation of Notch signaling pathway"/>
    <property type="evidence" value="ECO:0007669"/>
    <property type="project" value="TreeGrafter"/>
</dbReference>
<evidence type="ECO:0000256" key="11">
    <source>
        <dbReference type="ARBA" id="ARBA00060399"/>
    </source>
</evidence>
<evidence type="ECO:0000256" key="4">
    <source>
        <dbReference type="ARBA" id="ARBA00022692"/>
    </source>
</evidence>
<comment type="similarity">
    <text evidence="3 12">Belongs to the glycosyltransferase 2 family. GalNAc-T subfamily.</text>
</comment>
<dbReference type="Pfam" id="PF00535">
    <property type="entry name" value="Glycos_transf_2"/>
    <property type="match status" value="1"/>
</dbReference>
<dbReference type="Gene3D" id="3.90.550.10">
    <property type="entry name" value="Spore Coat Polysaccharide Biosynthesis Protein SpsA, Chain A"/>
    <property type="match status" value="1"/>
</dbReference>
<evidence type="ECO:0000256" key="8">
    <source>
        <dbReference type="ARBA" id="ARBA00023157"/>
    </source>
</evidence>
<dbReference type="InterPro" id="IPR029044">
    <property type="entry name" value="Nucleotide-diphossugar_trans"/>
</dbReference>
<dbReference type="EC" id="2.4.1.-" evidence="12"/>
<dbReference type="Proteomes" id="UP000274756">
    <property type="component" value="Unassembled WGS sequence"/>
</dbReference>
<proteinExistence type="inferred from homology"/>
<feature type="domain" description="Glycosyltransferase 2-like" evidence="13">
    <location>
        <begin position="154"/>
        <end position="338"/>
    </location>
</feature>
<evidence type="ECO:0000256" key="7">
    <source>
        <dbReference type="ARBA" id="ARBA00023136"/>
    </source>
</evidence>
<gene>
    <name evidence="14" type="ORF">DME_LOCUS5090</name>
</gene>
<dbReference type="GO" id="GO:0000139">
    <property type="term" value="C:Golgi membrane"/>
    <property type="evidence" value="ECO:0007669"/>
    <property type="project" value="UniProtKB-SubCell"/>
</dbReference>
<dbReference type="Gene3D" id="2.80.10.50">
    <property type="match status" value="1"/>
</dbReference>
<evidence type="ECO:0000256" key="2">
    <source>
        <dbReference type="ARBA" id="ARBA00004922"/>
    </source>
</evidence>
<evidence type="ECO:0000313" key="15">
    <source>
        <dbReference type="Proteomes" id="UP000038040"/>
    </source>
</evidence>
<protein>
    <recommendedName>
        <fullName evidence="12">Polypeptide N-acetylgalactosaminyltransferase</fullName>
        <ecNumber evidence="12">2.4.1.-</ecNumber>
    </recommendedName>
    <alternativeName>
        <fullName evidence="12">Protein-UDP acetylgalactosaminyltransferase</fullName>
    </alternativeName>
</protein>
<comment type="subcellular location">
    <subcellularLocation>
        <location evidence="11">Endomembrane system</location>
        <topology evidence="11">Single-pass type II membrane protein</topology>
    </subcellularLocation>
    <subcellularLocation>
        <location evidence="12">Golgi apparatus membrane</location>
        <topology evidence="12">Single-pass type II membrane protein</topology>
    </subcellularLocation>
</comment>
<dbReference type="GO" id="GO:0004653">
    <property type="term" value="F:polypeptide N-acetylgalactosaminyltransferase activity"/>
    <property type="evidence" value="ECO:0007669"/>
    <property type="project" value="TreeGrafter"/>
</dbReference>
<keyword evidence="9" id="KW-0325">Glycoprotein</keyword>
<keyword evidence="10 12" id="KW-0464">Manganese</keyword>
<reference evidence="17" key="1">
    <citation type="submission" date="2017-02" db="UniProtKB">
        <authorList>
            <consortium name="WormBaseParasite"/>
        </authorList>
    </citation>
    <scope>IDENTIFICATION</scope>
</reference>
<evidence type="ECO:0000256" key="6">
    <source>
        <dbReference type="ARBA" id="ARBA00022989"/>
    </source>
</evidence>
<dbReference type="Proteomes" id="UP000038040">
    <property type="component" value="Unplaced"/>
</dbReference>
<keyword evidence="4 12" id="KW-0812">Transmembrane</keyword>
<dbReference type="InterPro" id="IPR001173">
    <property type="entry name" value="Glyco_trans_2-like"/>
</dbReference>
<keyword evidence="12" id="KW-0430">Lectin</keyword>
<keyword evidence="6 12" id="KW-1133">Transmembrane helix</keyword>
<keyword evidence="12" id="KW-0328">Glycosyltransferase</keyword>
<evidence type="ECO:0000256" key="5">
    <source>
        <dbReference type="ARBA" id="ARBA00022968"/>
    </source>
</evidence>
<keyword evidence="8 12" id="KW-1015">Disulfide bond</keyword>
<dbReference type="PANTHER" id="PTHR11675:SF63">
    <property type="entry name" value="POLYPEPTIDE N-ACETYLGALACTOSAMINYLTRANSFERASE"/>
    <property type="match status" value="1"/>
</dbReference>
<comment type="pathway">
    <text evidence="2 12">Protein modification; protein glycosylation.</text>
</comment>
<evidence type="ECO:0000259" key="13">
    <source>
        <dbReference type="Pfam" id="PF00535"/>
    </source>
</evidence>